<accession>A0A934WX85</accession>
<dbReference type="RefSeq" id="WP_201430217.1">
    <property type="nucleotide sequence ID" value="NZ_JAEQBW010000002.1"/>
</dbReference>
<name>A0A934WX85_9BACT</name>
<evidence type="ECO:0000313" key="1">
    <source>
        <dbReference type="EMBL" id="MBK6264526.1"/>
    </source>
</evidence>
<proteinExistence type="predicted"/>
<dbReference type="SUPFAM" id="SSF52540">
    <property type="entry name" value="P-loop containing nucleoside triphosphate hydrolases"/>
    <property type="match status" value="1"/>
</dbReference>
<sequence length="294" mass="34446">MKFSDKVAFSIGTGRCGTKFLYELLTHQPNVVSHHERLPMEDSFYRYAEWNSLPIDHTGYFQIKKNAIEEDLGTAQFSFESSAYLSLAVQPLYEYFNAKFIMLVRAPHAVVTSYYKKGWYKDSLFIEDYSKSPGLQPKMSLQHHSFSRIVPSGDELKNWMKLSRIGKLAWYYKSLNEKILAQLENLPSSQFMVIKLEDLDFNKYLDIADFLSFKNRLSENTFKKVTNKKVNTLSPSHKFYKWTDQEKEEFFEHTKDISGKLGYNYTPEYIEKLSQAPKSKLHSNSLLNKILKIR</sequence>
<reference evidence="1" key="1">
    <citation type="submission" date="2021-01" db="EMBL/GenBank/DDBJ databases">
        <title>Marivirga aurantiaca sp. nov., isolated from intertidal surface sediments.</title>
        <authorList>
            <person name="Zhang M."/>
        </authorList>
    </citation>
    <scope>NUCLEOTIDE SEQUENCE</scope>
    <source>
        <strain evidence="1">S37H4</strain>
    </source>
</reference>
<evidence type="ECO:0008006" key="3">
    <source>
        <dbReference type="Google" id="ProtNLM"/>
    </source>
</evidence>
<evidence type="ECO:0000313" key="2">
    <source>
        <dbReference type="Proteomes" id="UP000611723"/>
    </source>
</evidence>
<organism evidence="1 2">
    <name type="scientific">Marivirga aurantiaca</name>
    <dbReference type="NCBI Taxonomy" id="2802615"/>
    <lineage>
        <taxon>Bacteria</taxon>
        <taxon>Pseudomonadati</taxon>
        <taxon>Bacteroidota</taxon>
        <taxon>Cytophagia</taxon>
        <taxon>Cytophagales</taxon>
        <taxon>Marivirgaceae</taxon>
        <taxon>Marivirga</taxon>
    </lineage>
</organism>
<protein>
    <recommendedName>
        <fullName evidence="3">Sulfotransferase domain-containing protein</fullName>
    </recommendedName>
</protein>
<dbReference type="InterPro" id="IPR027417">
    <property type="entry name" value="P-loop_NTPase"/>
</dbReference>
<gene>
    <name evidence="1" type="ORF">JKA74_05705</name>
</gene>
<comment type="caution">
    <text evidence="1">The sequence shown here is derived from an EMBL/GenBank/DDBJ whole genome shotgun (WGS) entry which is preliminary data.</text>
</comment>
<dbReference type="AlphaFoldDB" id="A0A934WX85"/>
<dbReference type="Proteomes" id="UP000611723">
    <property type="component" value="Unassembled WGS sequence"/>
</dbReference>
<dbReference type="Gene3D" id="3.40.50.300">
    <property type="entry name" value="P-loop containing nucleotide triphosphate hydrolases"/>
    <property type="match status" value="1"/>
</dbReference>
<keyword evidence="2" id="KW-1185">Reference proteome</keyword>
<dbReference type="EMBL" id="JAEQBW010000002">
    <property type="protein sequence ID" value="MBK6264526.1"/>
    <property type="molecule type" value="Genomic_DNA"/>
</dbReference>